<evidence type="ECO:0000256" key="1">
    <source>
        <dbReference type="SAM" id="SignalP"/>
    </source>
</evidence>
<reference evidence="2" key="1">
    <citation type="submission" date="2020-01" db="EMBL/GenBank/DDBJ databases">
        <title>Genome sequence of Kobresia littledalei, the first chromosome-level genome in the family Cyperaceae.</title>
        <authorList>
            <person name="Qu G."/>
        </authorList>
    </citation>
    <scope>NUCLEOTIDE SEQUENCE</scope>
    <source>
        <strain evidence="2">C.B.Clarke</strain>
        <tissue evidence="2">Leaf</tissue>
    </source>
</reference>
<keyword evidence="1" id="KW-0732">Signal</keyword>
<keyword evidence="3" id="KW-1185">Reference proteome</keyword>
<dbReference type="Gene3D" id="3.30.200.20">
    <property type="entry name" value="Phosphorylase Kinase, domain 1"/>
    <property type="match status" value="1"/>
</dbReference>
<gene>
    <name evidence="2" type="ORF">FCM35_KLT10199</name>
</gene>
<keyword evidence="2" id="KW-0418">Kinase</keyword>
<sequence length="127" mass="14425">MCIFLKTVLVLFAKAMPDGTLNIVQEGLRKYLLEELDQTFPDEVEAYRDIRVTSAADFLPQLVEMGFHGTVPISMNLSRVFKVLKRIDGCLYAVKQSIKQLHNETERKRALMEVQALAALGFAYVMN</sequence>
<keyword evidence="2" id="KW-0808">Transferase</keyword>
<dbReference type="AlphaFoldDB" id="A0A833VT93"/>
<feature type="signal peptide" evidence="1">
    <location>
        <begin position="1"/>
        <end position="15"/>
    </location>
</feature>
<dbReference type="GO" id="GO:0016301">
    <property type="term" value="F:kinase activity"/>
    <property type="evidence" value="ECO:0007669"/>
    <property type="project" value="UniProtKB-KW"/>
</dbReference>
<dbReference type="Proteomes" id="UP000623129">
    <property type="component" value="Unassembled WGS sequence"/>
</dbReference>
<dbReference type="OrthoDB" id="1933842at2759"/>
<protein>
    <submittedName>
        <fullName evidence="2">Wee1-like protein kinase isoform X2</fullName>
    </submittedName>
</protein>
<name>A0A833VT93_9POAL</name>
<comment type="caution">
    <text evidence="2">The sequence shown here is derived from an EMBL/GenBank/DDBJ whole genome shotgun (WGS) entry which is preliminary data.</text>
</comment>
<organism evidence="2 3">
    <name type="scientific">Carex littledalei</name>
    <dbReference type="NCBI Taxonomy" id="544730"/>
    <lineage>
        <taxon>Eukaryota</taxon>
        <taxon>Viridiplantae</taxon>
        <taxon>Streptophyta</taxon>
        <taxon>Embryophyta</taxon>
        <taxon>Tracheophyta</taxon>
        <taxon>Spermatophyta</taxon>
        <taxon>Magnoliopsida</taxon>
        <taxon>Liliopsida</taxon>
        <taxon>Poales</taxon>
        <taxon>Cyperaceae</taxon>
        <taxon>Cyperoideae</taxon>
        <taxon>Cariceae</taxon>
        <taxon>Carex</taxon>
        <taxon>Carex subgen. Euthyceras</taxon>
    </lineage>
</organism>
<evidence type="ECO:0000313" key="2">
    <source>
        <dbReference type="EMBL" id="KAF3341355.1"/>
    </source>
</evidence>
<evidence type="ECO:0000313" key="3">
    <source>
        <dbReference type="Proteomes" id="UP000623129"/>
    </source>
</evidence>
<dbReference type="EMBL" id="SWLB01000002">
    <property type="protein sequence ID" value="KAF3341355.1"/>
    <property type="molecule type" value="Genomic_DNA"/>
</dbReference>
<proteinExistence type="predicted"/>
<accession>A0A833VT93</accession>
<feature type="chain" id="PRO_5032660652" evidence="1">
    <location>
        <begin position="16"/>
        <end position="127"/>
    </location>
</feature>